<proteinExistence type="inferred from homology"/>
<dbReference type="CDD" id="cd06171">
    <property type="entry name" value="Sigma70_r4"/>
    <property type="match status" value="1"/>
</dbReference>
<dbReference type="InterPro" id="IPR014284">
    <property type="entry name" value="RNA_pol_sigma-70_dom"/>
</dbReference>
<comment type="subunit">
    <text evidence="2">Interacts transiently with the RNA polymerase catalytic core formed by RpoA, RpoB, RpoC and RpoZ (2 alpha, 1 beta, 1 beta' and 1 omega subunit) to form the RNA polymerase holoenzyme that can initiate transcription.</text>
</comment>
<keyword evidence="6" id="KW-0804">Transcription</keyword>
<dbReference type="EMBL" id="OBEG01000007">
    <property type="protein sequence ID" value="SNY89024.1"/>
    <property type="molecule type" value="Genomic_DNA"/>
</dbReference>
<gene>
    <name evidence="9" type="ORF">SAMN04244553_6022</name>
</gene>
<dbReference type="SUPFAM" id="SSF88659">
    <property type="entry name" value="Sigma3 and sigma4 domains of RNA polymerase sigma factors"/>
    <property type="match status" value="1"/>
</dbReference>
<evidence type="ECO:0000259" key="7">
    <source>
        <dbReference type="Pfam" id="PF04542"/>
    </source>
</evidence>
<dbReference type="InterPro" id="IPR014303">
    <property type="entry name" value="RNA_pol_sigma-70_ECF"/>
</dbReference>
<dbReference type="Pfam" id="PF04542">
    <property type="entry name" value="Sigma70_r2"/>
    <property type="match status" value="1"/>
</dbReference>
<dbReference type="OrthoDB" id="3211555at2"/>
<dbReference type="NCBIfam" id="NF007214">
    <property type="entry name" value="PRK09636.1"/>
    <property type="match status" value="1"/>
</dbReference>
<evidence type="ECO:0000256" key="2">
    <source>
        <dbReference type="ARBA" id="ARBA00011344"/>
    </source>
</evidence>
<dbReference type="InterPro" id="IPR013249">
    <property type="entry name" value="RNA_pol_sigma70_r4_t2"/>
</dbReference>
<evidence type="ECO:0000256" key="6">
    <source>
        <dbReference type="ARBA" id="ARBA00023163"/>
    </source>
</evidence>
<dbReference type="SUPFAM" id="SSF88946">
    <property type="entry name" value="Sigma2 domain of RNA polymerase sigma factors"/>
    <property type="match status" value="1"/>
</dbReference>
<dbReference type="InterPro" id="IPR013324">
    <property type="entry name" value="RNA_pol_sigma_r3/r4-like"/>
</dbReference>
<keyword evidence="4" id="KW-0731">Sigma factor</keyword>
<dbReference type="SUPFAM" id="SSF54427">
    <property type="entry name" value="NTF2-like"/>
    <property type="match status" value="1"/>
</dbReference>
<dbReference type="PANTHER" id="PTHR30173:SF36">
    <property type="entry name" value="ECF RNA POLYMERASE SIGMA FACTOR SIGJ"/>
    <property type="match status" value="1"/>
</dbReference>
<dbReference type="InterPro" id="IPR032710">
    <property type="entry name" value="NTF2-like_dom_sf"/>
</dbReference>
<keyword evidence="5" id="KW-0238">DNA-binding</keyword>
<feature type="domain" description="RNA polymerase sigma factor 70 region 4 type 2" evidence="8">
    <location>
        <begin position="111"/>
        <end position="162"/>
    </location>
</feature>
<dbReference type="RefSeq" id="WP_097247800.1">
    <property type="nucleotide sequence ID" value="NZ_JAMTCV010000007.1"/>
</dbReference>
<dbReference type="NCBIfam" id="TIGR02937">
    <property type="entry name" value="sigma70-ECF"/>
    <property type="match status" value="1"/>
</dbReference>
<dbReference type="GO" id="GO:0016987">
    <property type="term" value="F:sigma factor activity"/>
    <property type="evidence" value="ECO:0007669"/>
    <property type="project" value="UniProtKB-KW"/>
</dbReference>
<dbReference type="InterPro" id="IPR052704">
    <property type="entry name" value="ECF_Sigma-70_Domain"/>
</dbReference>
<dbReference type="Proteomes" id="UP000219565">
    <property type="component" value="Unassembled WGS sequence"/>
</dbReference>
<organism evidence="9 10">
    <name type="scientific">Nocardia amikacinitolerans</name>
    <dbReference type="NCBI Taxonomy" id="756689"/>
    <lineage>
        <taxon>Bacteria</taxon>
        <taxon>Bacillati</taxon>
        <taxon>Actinomycetota</taxon>
        <taxon>Actinomycetes</taxon>
        <taxon>Mycobacteriales</taxon>
        <taxon>Nocardiaceae</taxon>
        <taxon>Nocardia</taxon>
    </lineage>
</organism>
<keyword evidence="10" id="KW-1185">Reference proteome</keyword>
<dbReference type="Gene3D" id="3.10.450.50">
    <property type="match status" value="1"/>
</dbReference>
<evidence type="ECO:0000256" key="1">
    <source>
        <dbReference type="ARBA" id="ARBA00010641"/>
    </source>
</evidence>
<name>A0A285LVP9_9NOCA</name>
<dbReference type="NCBIfam" id="TIGR02957">
    <property type="entry name" value="SigX4"/>
    <property type="match status" value="1"/>
</dbReference>
<dbReference type="PANTHER" id="PTHR30173">
    <property type="entry name" value="SIGMA 19 FACTOR"/>
    <property type="match status" value="1"/>
</dbReference>
<evidence type="ECO:0000259" key="8">
    <source>
        <dbReference type="Pfam" id="PF08281"/>
    </source>
</evidence>
<dbReference type="InterPro" id="IPR007627">
    <property type="entry name" value="RNA_pol_sigma70_r2"/>
</dbReference>
<dbReference type="InterPro" id="IPR013325">
    <property type="entry name" value="RNA_pol_sigma_r2"/>
</dbReference>
<reference evidence="10" key="1">
    <citation type="submission" date="2017-09" db="EMBL/GenBank/DDBJ databases">
        <authorList>
            <person name="Varghese N."/>
            <person name="Submissions S."/>
        </authorList>
    </citation>
    <scope>NUCLEOTIDE SEQUENCE [LARGE SCALE GENOMIC DNA]</scope>
    <source>
        <strain evidence="10">DSM 45537</strain>
    </source>
</reference>
<evidence type="ECO:0000313" key="9">
    <source>
        <dbReference type="EMBL" id="SNY89024.1"/>
    </source>
</evidence>
<feature type="domain" description="RNA polymerase sigma-70 region 2" evidence="7">
    <location>
        <begin position="11"/>
        <end position="74"/>
    </location>
</feature>
<dbReference type="AlphaFoldDB" id="A0A285LVP9"/>
<dbReference type="Gene3D" id="1.10.1740.10">
    <property type="match status" value="1"/>
</dbReference>
<protein>
    <submittedName>
        <fullName evidence="9">RNA polymerase sigma-70 factor, ECF subfamily</fullName>
    </submittedName>
</protein>
<dbReference type="GO" id="GO:0006352">
    <property type="term" value="P:DNA-templated transcription initiation"/>
    <property type="evidence" value="ECO:0007669"/>
    <property type="project" value="InterPro"/>
</dbReference>
<evidence type="ECO:0000256" key="5">
    <source>
        <dbReference type="ARBA" id="ARBA00023125"/>
    </source>
</evidence>
<evidence type="ECO:0000256" key="3">
    <source>
        <dbReference type="ARBA" id="ARBA00023015"/>
    </source>
</evidence>
<evidence type="ECO:0000313" key="10">
    <source>
        <dbReference type="Proteomes" id="UP000219565"/>
    </source>
</evidence>
<dbReference type="Pfam" id="PF08281">
    <property type="entry name" value="Sigma70_r4_2"/>
    <property type="match status" value="1"/>
</dbReference>
<sequence>MLVDTHELEVFENARPRLEAIAYRLLGSASDAEDAVQDTFLRWQVADREFIETPEAWLTKVLTNICLNRLTSARARRETYVGQWLPEPVFASDRILGPADTVEQRESVSIAMLTLMERLSAKERVVYVLREAFGYSHGEIAEVLDLSESNCQQIYRRAKQRMATDRTRVTVDEAAARKIVEEFLAAALSGNTDSLVRLLADDTISVGDGGGVVVSLPQPITGALRVARFLRRLFEPTAAKWETIGGRAALFADVVNGVPAVVIVVGDRIVGVITLEVTTDGIAAVHTQANPAKLERATRHWATFDHGDPLVEEW</sequence>
<accession>A0A285LVP9</accession>
<dbReference type="InterPro" id="IPR036388">
    <property type="entry name" value="WH-like_DNA-bd_sf"/>
</dbReference>
<comment type="similarity">
    <text evidence="1">Belongs to the sigma-70 factor family. ECF subfamily.</text>
</comment>
<evidence type="ECO:0000256" key="4">
    <source>
        <dbReference type="ARBA" id="ARBA00023082"/>
    </source>
</evidence>
<dbReference type="Gene3D" id="1.10.10.10">
    <property type="entry name" value="Winged helix-like DNA-binding domain superfamily/Winged helix DNA-binding domain"/>
    <property type="match status" value="1"/>
</dbReference>
<keyword evidence="3" id="KW-0805">Transcription regulation</keyword>
<dbReference type="GO" id="GO:0003677">
    <property type="term" value="F:DNA binding"/>
    <property type="evidence" value="ECO:0007669"/>
    <property type="project" value="UniProtKB-KW"/>
</dbReference>